<organism evidence="2 3">
    <name type="scientific">Engystomops pustulosus</name>
    <name type="common">Tungara frog</name>
    <name type="synonym">Physalaemus pustulosus</name>
    <dbReference type="NCBI Taxonomy" id="76066"/>
    <lineage>
        <taxon>Eukaryota</taxon>
        <taxon>Metazoa</taxon>
        <taxon>Chordata</taxon>
        <taxon>Craniata</taxon>
        <taxon>Vertebrata</taxon>
        <taxon>Euteleostomi</taxon>
        <taxon>Amphibia</taxon>
        <taxon>Batrachia</taxon>
        <taxon>Anura</taxon>
        <taxon>Neobatrachia</taxon>
        <taxon>Hyloidea</taxon>
        <taxon>Leptodactylidae</taxon>
        <taxon>Leiuperinae</taxon>
        <taxon>Engystomops</taxon>
    </lineage>
</organism>
<evidence type="ECO:0000313" key="2">
    <source>
        <dbReference type="EMBL" id="KAG8541665.1"/>
    </source>
</evidence>
<accession>A0AAV6Z302</accession>
<protein>
    <submittedName>
        <fullName evidence="2">Uncharacterized protein</fullName>
    </submittedName>
</protein>
<name>A0AAV6Z302_ENGPU</name>
<gene>
    <name evidence="2" type="ORF">GDO81_028498</name>
</gene>
<feature type="compositionally biased region" description="Polar residues" evidence="1">
    <location>
        <begin position="1"/>
        <end position="11"/>
    </location>
</feature>
<evidence type="ECO:0000256" key="1">
    <source>
        <dbReference type="SAM" id="MobiDB-lite"/>
    </source>
</evidence>
<proteinExistence type="predicted"/>
<dbReference type="Proteomes" id="UP000824782">
    <property type="component" value="Unassembled WGS sequence"/>
</dbReference>
<feature type="region of interest" description="Disordered" evidence="1">
    <location>
        <begin position="1"/>
        <end position="74"/>
    </location>
</feature>
<keyword evidence="3" id="KW-1185">Reference proteome</keyword>
<dbReference type="AlphaFoldDB" id="A0AAV6Z302"/>
<comment type="caution">
    <text evidence="2">The sequence shown here is derived from an EMBL/GenBank/DDBJ whole genome shotgun (WGS) entry which is preliminary data.</text>
</comment>
<evidence type="ECO:0000313" key="3">
    <source>
        <dbReference type="Proteomes" id="UP000824782"/>
    </source>
</evidence>
<dbReference type="EMBL" id="WNYA01006916">
    <property type="protein sequence ID" value="KAG8541665.1"/>
    <property type="molecule type" value="Genomic_DNA"/>
</dbReference>
<reference evidence="2" key="1">
    <citation type="thesis" date="2020" institute="ProQuest LLC" country="789 East Eisenhower Parkway, Ann Arbor, MI, USA">
        <title>Comparative Genomics and Chromosome Evolution.</title>
        <authorList>
            <person name="Mudd A.B."/>
        </authorList>
    </citation>
    <scope>NUCLEOTIDE SEQUENCE</scope>
    <source>
        <strain evidence="2">237g6f4</strain>
        <tissue evidence="2">Blood</tissue>
    </source>
</reference>
<sequence>MEVGATTSKGASQREKPVGLSGQGSLFPGPLGSRSRGGIMPMEVGATTSKGASQREKPLGLSGQGSLFPGHTWQ</sequence>